<dbReference type="EC" id="6.2.1.1" evidence="1"/>
<name>A0ABN2WWZ4_9MICO</name>
<evidence type="ECO:0000256" key="2">
    <source>
        <dbReference type="ARBA" id="ARBA00022598"/>
    </source>
</evidence>
<dbReference type="EMBL" id="BAAAPZ010000008">
    <property type="protein sequence ID" value="GAA2100596.1"/>
    <property type="molecule type" value="Genomic_DNA"/>
</dbReference>
<dbReference type="RefSeq" id="WP_344337355.1">
    <property type="nucleotide sequence ID" value="NZ_BAAAPZ010000008.1"/>
</dbReference>
<dbReference type="PANTHER" id="PTHR24095:SF14">
    <property type="entry name" value="ACETYL-COENZYME A SYNTHETASE 1"/>
    <property type="match status" value="1"/>
</dbReference>
<dbReference type="Pfam" id="PF13193">
    <property type="entry name" value="AMP-binding_C"/>
    <property type="match status" value="1"/>
</dbReference>
<dbReference type="InterPro" id="IPR042099">
    <property type="entry name" value="ANL_N_sf"/>
</dbReference>
<dbReference type="PANTHER" id="PTHR24095">
    <property type="entry name" value="ACETYL-COENZYME A SYNTHETASE"/>
    <property type="match status" value="1"/>
</dbReference>
<comment type="caution">
    <text evidence="8">The sequence shown here is derived from an EMBL/GenBank/DDBJ whole genome shotgun (WGS) entry which is preliminary data.</text>
</comment>
<reference evidence="8 9" key="1">
    <citation type="journal article" date="2019" name="Int. J. Syst. Evol. Microbiol.">
        <title>The Global Catalogue of Microorganisms (GCM) 10K type strain sequencing project: providing services to taxonomists for standard genome sequencing and annotation.</title>
        <authorList>
            <consortium name="The Broad Institute Genomics Platform"/>
            <consortium name="The Broad Institute Genome Sequencing Center for Infectious Disease"/>
            <person name="Wu L."/>
            <person name="Ma J."/>
        </authorList>
    </citation>
    <scope>NUCLEOTIDE SEQUENCE [LARGE SCALE GENOMIC DNA]</scope>
    <source>
        <strain evidence="8 9">JCM 15900</strain>
    </source>
</reference>
<dbReference type="Gene3D" id="3.30.300.30">
    <property type="match status" value="1"/>
</dbReference>
<dbReference type="SUPFAM" id="SSF56801">
    <property type="entry name" value="Acetyl-CoA synthetase-like"/>
    <property type="match status" value="1"/>
</dbReference>
<organism evidence="8 9">
    <name type="scientific">Brevibacterium salitolerans</name>
    <dbReference type="NCBI Taxonomy" id="1403566"/>
    <lineage>
        <taxon>Bacteria</taxon>
        <taxon>Bacillati</taxon>
        <taxon>Actinomycetota</taxon>
        <taxon>Actinomycetes</taxon>
        <taxon>Micrococcales</taxon>
        <taxon>Brevibacteriaceae</taxon>
        <taxon>Brevibacterium</taxon>
    </lineage>
</organism>
<evidence type="ECO:0000313" key="9">
    <source>
        <dbReference type="Proteomes" id="UP001500984"/>
    </source>
</evidence>
<evidence type="ECO:0000259" key="7">
    <source>
        <dbReference type="Pfam" id="PF13193"/>
    </source>
</evidence>
<dbReference type="InterPro" id="IPR045851">
    <property type="entry name" value="AMP-bd_C_sf"/>
</dbReference>
<keyword evidence="5" id="KW-0007">Acetylation</keyword>
<gene>
    <name evidence="8" type="primary">acs_3</name>
    <name evidence="8" type="ORF">GCM10009823_23060</name>
</gene>
<dbReference type="Proteomes" id="UP001500984">
    <property type="component" value="Unassembled WGS sequence"/>
</dbReference>
<dbReference type="InterPro" id="IPR000873">
    <property type="entry name" value="AMP-dep_synth/lig_dom"/>
</dbReference>
<proteinExistence type="predicted"/>
<evidence type="ECO:0000256" key="5">
    <source>
        <dbReference type="ARBA" id="ARBA00022990"/>
    </source>
</evidence>
<evidence type="ECO:0000256" key="4">
    <source>
        <dbReference type="ARBA" id="ARBA00022840"/>
    </source>
</evidence>
<evidence type="ECO:0000313" key="8">
    <source>
        <dbReference type="EMBL" id="GAA2100596.1"/>
    </source>
</evidence>
<sequence length="593" mass="63623">MPERPDEHAPAPAPEWVAAASSLDWSQAPSDVIGADGTWFPGGRLDTVWNLVHRHAVTHGSRIAVHWEGEPGDRRSLTYSELSAEVETMAVALRDLGLRTGDVVAVHTSWLPETIVMMLACMRIGAPWATVPVSLPAEALSTRISELAPALVLTQDGAWRRGTVIPLKARADEALASADSVEHTVVVRRTGMDVQWFHGDEWFSDVRARVRRPESGPAEPGPGSSLQDLLCIRQLASSTAAQHLEHTLGGILLNAAAFHTTARSGDTFWCAGDVSWAVSSWHGLLGPLLSGDTVVVYEGTLDVPDHTRLLDIAERYRVSTLLTNPAVMRTLRSWRIETDLRARDTALRHVITAGEPVEPALRSWMHATFTDDECTVSDAWGQIELGGIVYATGPRTDYNPGGAMALGEGGVPVPEGGSGQLVLTRPLPGRVVGTSPPPVFTAHGEVSPTGDVVEVSADGGFRFHGRVDAVVSVAGQLVSLEAVARALREHPYVAEATAVRLPHHQHGNRIVACVVTTVEPSGTTAHELASTVRTELGGLARPHAVIFVDRIDTALARTTLSHALETLLPEAAWSVLTWEEITHAAQTMDRPGT</sequence>
<dbReference type="Pfam" id="PF00501">
    <property type="entry name" value="AMP-binding"/>
    <property type="match status" value="1"/>
</dbReference>
<evidence type="ECO:0000259" key="6">
    <source>
        <dbReference type="Pfam" id="PF00501"/>
    </source>
</evidence>
<dbReference type="InterPro" id="IPR025110">
    <property type="entry name" value="AMP-bd_C"/>
</dbReference>
<keyword evidence="3" id="KW-0547">Nucleotide-binding</keyword>
<accession>A0ABN2WWZ4</accession>
<keyword evidence="4" id="KW-0067">ATP-binding</keyword>
<evidence type="ECO:0000256" key="1">
    <source>
        <dbReference type="ARBA" id="ARBA00013275"/>
    </source>
</evidence>
<keyword evidence="2 8" id="KW-0436">Ligase</keyword>
<dbReference type="GO" id="GO:0016874">
    <property type="term" value="F:ligase activity"/>
    <property type="evidence" value="ECO:0007669"/>
    <property type="project" value="UniProtKB-KW"/>
</dbReference>
<feature type="domain" description="AMP-binding enzyme C-terminal" evidence="7">
    <location>
        <begin position="485"/>
        <end position="552"/>
    </location>
</feature>
<evidence type="ECO:0000256" key="3">
    <source>
        <dbReference type="ARBA" id="ARBA00022741"/>
    </source>
</evidence>
<feature type="domain" description="AMP-dependent synthetase/ligase" evidence="6">
    <location>
        <begin position="53"/>
        <end position="419"/>
    </location>
</feature>
<keyword evidence="9" id="KW-1185">Reference proteome</keyword>
<dbReference type="Gene3D" id="3.40.50.12780">
    <property type="entry name" value="N-terminal domain of ligase-like"/>
    <property type="match status" value="1"/>
</dbReference>
<protein>
    <recommendedName>
        <fullName evidence="1">acetate--CoA ligase</fullName>
        <ecNumber evidence="1">6.2.1.1</ecNumber>
    </recommendedName>
</protein>